<dbReference type="InterPro" id="IPR033010">
    <property type="entry name" value="Cdc20/Fizzy"/>
</dbReference>
<dbReference type="GO" id="GO:0005680">
    <property type="term" value="C:anaphase-promoting complex"/>
    <property type="evidence" value="ECO:0007669"/>
    <property type="project" value="TreeGrafter"/>
</dbReference>
<dbReference type="InterPro" id="IPR001680">
    <property type="entry name" value="WD40_rpt"/>
</dbReference>
<dbReference type="SUPFAM" id="SSF117289">
    <property type="entry name" value="Nucleoporin domain"/>
    <property type="match status" value="1"/>
</dbReference>
<sequence>MDAGSRYNKFRPPLVNQMSHKKNSHENLDRFIPNRSAMDFDYAHYMLSGGKVKREHIGVNLASKEAYSKQITEIFNMNRTRILAFKNTPPPSVERVSESPSPIHQSRTVKKRRYIPQFPERTLDAPEILDDFYLNLLDWGSRNVIAIALGNSVYLWDASDGSTTELLAVNDDFGPVTGVSWSPDGRHLAVALNNSHVQLWDSQSSQLLRTLRGHRLRVGSLDWNGHILTTGGMDCRSSTTITFRSHIKSSSYGLESGWLYCGDCSS</sequence>
<dbReference type="GO" id="GO:1990757">
    <property type="term" value="F:ubiquitin ligase activator activity"/>
    <property type="evidence" value="ECO:0007669"/>
    <property type="project" value="TreeGrafter"/>
</dbReference>
<dbReference type="OrthoDB" id="10263272at2759"/>
<comment type="caution">
    <text evidence="5">The sequence shown here is derived from an EMBL/GenBank/DDBJ whole genome shotgun (WGS) entry which is preliminary data.</text>
</comment>
<dbReference type="PROSITE" id="PS50082">
    <property type="entry name" value="WD_REPEATS_2"/>
    <property type="match status" value="1"/>
</dbReference>
<accession>A0A9Q1MIT1</accession>
<protein>
    <recommendedName>
        <fullName evidence="4">Anaphase-promoting complex subunit 4-like WD40 domain-containing protein</fullName>
    </recommendedName>
</protein>
<dbReference type="Gene3D" id="2.130.10.10">
    <property type="entry name" value="YVTN repeat-like/Quinoprotein amine dehydrogenase"/>
    <property type="match status" value="1"/>
</dbReference>
<evidence type="ECO:0000256" key="1">
    <source>
        <dbReference type="ARBA" id="ARBA00022574"/>
    </source>
</evidence>
<dbReference type="GO" id="GO:0010997">
    <property type="term" value="F:anaphase-promoting complex binding"/>
    <property type="evidence" value="ECO:0007669"/>
    <property type="project" value="InterPro"/>
</dbReference>
<dbReference type="Pfam" id="PF12894">
    <property type="entry name" value="ANAPC4_WD40"/>
    <property type="match status" value="1"/>
</dbReference>
<dbReference type="Proteomes" id="UP001152561">
    <property type="component" value="Unassembled WGS sequence"/>
</dbReference>
<gene>
    <name evidence="5" type="ORF">K7X08_027365</name>
</gene>
<proteinExistence type="predicted"/>
<evidence type="ECO:0000313" key="5">
    <source>
        <dbReference type="EMBL" id="KAJ8561175.1"/>
    </source>
</evidence>
<feature type="domain" description="Anaphase-promoting complex subunit 4-like WD40" evidence="4">
    <location>
        <begin position="174"/>
        <end position="224"/>
    </location>
</feature>
<feature type="repeat" description="WD" evidence="3">
    <location>
        <begin position="169"/>
        <end position="210"/>
    </location>
</feature>
<dbReference type="GO" id="GO:1905786">
    <property type="term" value="P:positive regulation of anaphase-promoting complex-dependent catabolic process"/>
    <property type="evidence" value="ECO:0007669"/>
    <property type="project" value="TreeGrafter"/>
</dbReference>
<evidence type="ECO:0000256" key="3">
    <source>
        <dbReference type="PROSITE-ProRule" id="PRU00221"/>
    </source>
</evidence>
<dbReference type="GO" id="GO:0031145">
    <property type="term" value="P:anaphase-promoting complex-dependent catabolic process"/>
    <property type="evidence" value="ECO:0007669"/>
    <property type="project" value="TreeGrafter"/>
</dbReference>
<dbReference type="InterPro" id="IPR024977">
    <property type="entry name" value="Apc4-like_WD40_dom"/>
</dbReference>
<name>A0A9Q1MIT1_9SOLA</name>
<evidence type="ECO:0000259" key="4">
    <source>
        <dbReference type="Pfam" id="PF12894"/>
    </source>
</evidence>
<evidence type="ECO:0000256" key="2">
    <source>
        <dbReference type="ARBA" id="ARBA00022737"/>
    </source>
</evidence>
<dbReference type="EMBL" id="JAJAGQ010000006">
    <property type="protein sequence ID" value="KAJ8561175.1"/>
    <property type="molecule type" value="Genomic_DNA"/>
</dbReference>
<reference evidence="6" key="1">
    <citation type="journal article" date="2023" name="Proc. Natl. Acad. Sci. U.S.A.">
        <title>Genomic and structural basis for evolution of tropane alkaloid biosynthesis.</title>
        <authorList>
            <person name="Wanga Y.-J."/>
            <person name="Taina T."/>
            <person name="Yua J.-Y."/>
            <person name="Lia J."/>
            <person name="Xua B."/>
            <person name="Chenc J."/>
            <person name="D'Auriad J.C."/>
            <person name="Huanga J.-P."/>
            <person name="Huanga S.-X."/>
        </authorList>
    </citation>
    <scope>NUCLEOTIDE SEQUENCE [LARGE SCALE GENOMIC DNA]</scope>
    <source>
        <strain evidence="6">cv. KIB-2019</strain>
    </source>
</reference>
<dbReference type="PANTHER" id="PTHR19918:SF55">
    <property type="entry name" value="CELL DIVISION CYCLE 20.1, COFACTOR OF APC COMPLEX-LIKE ISOFORM X1"/>
    <property type="match status" value="1"/>
</dbReference>
<dbReference type="AlphaFoldDB" id="A0A9Q1MIT1"/>
<keyword evidence="1 3" id="KW-0853">WD repeat</keyword>
<keyword evidence="2" id="KW-0677">Repeat</keyword>
<dbReference type="SMART" id="SM00320">
    <property type="entry name" value="WD40"/>
    <property type="match status" value="2"/>
</dbReference>
<dbReference type="PANTHER" id="PTHR19918">
    <property type="entry name" value="CELL DIVISION CYCLE 20 CDC20 FIZZY -RELATED"/>
    <property type="match status" value="1"/>
</dbReference>
<organism evidence="5 6">
    <name type="scientific">Anisodus acutangulus</name>
    <dbReference type="NCBI Taxonomy" id="402998"/>
    <lineage>
        <taxon>Eukaryota</taxon>
        <taxon>Viridiplantae</taxon>
        <taxon>Streptophyta</taxon>
        <taxon>Embryophyta</taxon>
        <taxon>Tracheophyta</taxon>
        <taxon>Spermatophyta</taxon>
        <taxon>Magnoliopsida</taxon>
        <taxon>eudicotyledons</taxon>
        <taxon>Gunneridae</taxon>
        <taxon>Pentapetalae</taxon>
        <taxon>asterids</taxon>
        <taxon>lamiids</taxon>
        <taxon>Solanales</taxon>
        <taxon>Solanaceae</taxon>
        <taxon>Solanoideae</taxon>
        <taxon>Hyoscyameae</taxon>
        <taxon>Anisodus</taxon>
    </lineage>
</organism>
<dbReference type="InterPro" id="IPR015943">
    <property type="entry name" value="WD40/YVTN_repeat-like_dom_sf"/>
</dbReference>
<keyword evidence="6" id="KW-1185">Reference proteome</keyword>
<evidence type="ECO:0000313" key="6">
    <source>
        <dbReference type="Proteomes" id="UP001152561"/>
    </source>
</evidence>